<dbReference type="AlphaFoldDB" id="A0A1I5FUJ7"/>
<dbReference type="STRING" id="655353.SAMN04488056_104215"/>
<dbReference type="GO" id="GO:0005886">
    <property type="term" value="C:plasma membrane"/>
    <property type="evidence" value="ECO:0007669"/>
    <property type="project" value="UniProtKB-SubCell"/>
</dbReference>
<feature type="transmembrane region" description="Helical" evidence="8">
    <location>
        <begin position="60"/>
        <end position="82"/>
    </location>
</feature>
<name>A0A1I5FUJ7_9HYPH</name>
<feature type="transmembrane region" description="Helical" evidence="8">
    <location>
        <begin position="211"/>
        <end position="238"/>
    </location>
</feature>
<dbReference type="PANTHER" id="PTHR21716:SF53">
    <property type="entry name" value="PERMEASE PERM-RELATED"/>
    <property type="match status" value="1"/>
</dbReference>
<dbReference type="RefSeq" id="WP_090072198.1">
    <property type="nucleotide sequence ID" value="NZ_FOVR01000004.1"/>
</dbReference>
<keyword evidence="10" id="KW-1185">Reference proteome</keyword>
<comment type="subcellular location">
    <subcellularLocation>
        <location evidence="1">Cell membrane</location>
        <topology evidence="1">Multi-pass membrane protein</topology>
    </subcellularLocation>
</comment>
<feature type="transmembrane region" description="Helical" evidence="8">
    <location>
        <begin position="7"/>
        <end position="40"/>
    </location>
</feature>
<dbReference type="OrthoDB" id="5792512at2"/>
<accession>A0A1I5FUJ7</accession>
<keyword evidence="4" id="KW-1003">Cell membrane</keyword>
<feature type="transmembrane region" description="Helical" evidence="8">
    <location>
        <begin position="324"/>
        <end position="341"/>
    </location>
</feature>
<keyword evidence="5 8" id="KW-0812">Transmembrane</keyword>
<dbReference type="GO" id="GO:0055085">
    <property type="term" value="P:transmembrane transport"/>
    <property type="evidence" value="ECO:0007669"/>
    <property type="project" value="TreeGrafter"/>
</dbReference>
<dbReference type="PANTHER" id="PTHR21716">
    <property type="entry name" value="TRANSMEMBRANE PROTEIN"/>
    <property type="match status" value="1"/>
</dbReference>
<evidence type="ECO:0000256" key="6">
    <source>
        <dbReference type="ARBA" id="ARBA00022989"/>
    </source>
</evidence>
<evidence type="ECO:0000256" key="8">
    <source>
        <dbReference type="SAM" id="Phobius"/>
    </source>
</evidence>
<keyword evidence="7 8" id="KW-0472">Membrane</keyword>
<evidence type="ECO:0000256" key="2">
    <source>
        <dbReference type="ARBA" id="ARBA00009773"/>
    </source>
</evidence>
<dbReference type="EMBL" id="FOVR01000004">
    <property type="protein sequence ID" value="SFO27412.1"/>
    <property type="molecule type" value="Genomic_DNA"/>
</dbReference>
<feature type="transmembrane region" description="Helical" evidence="8">
    <location>
        <begin position="151"/>
        <end position="170"/>
    </location>
</feature>
<sequence length="370" mass="40292">MTLQKQFIVWMCAFAAFVLCIYVFSGILLPFVAGMALAYLLDPVADAFQRLGMNRMWATISVLMIFVLIFILLLVLIVPALAHQMAGFSQKMPEYVASLQSMISNSTSDYMPKFLSNFDAESLQNNIKDIVAQGASWAGQLLKSVWNGGQAVLNMLALLVITPVVAFYLLHDWDRMVNTIDGFLPRDHRETIRDLFDQIDESVSGFVRGQILVGLILGTFYAICLSLVGLNFGLLIGLIAGIISFVPYAGATIGLILSGGVAIVQFWPDPIPIGLTIGVFAVGQFLEGNILQPRLVGERVGLHPVWLMFALLAFGSLFGFVGMLIAVPAAAAIGVVVRYILDQYVHSPLYRGYHQVPADGNGAGDEAKPE</sequence>
<proteinExistence type="inferred from homology"/>
<feature type="transmembrane region" description="Helical" evidence="8">
    <location>
        <begin position="245"/>
        <end position="267"/>
    </location>
</feature>
<dbReference type="Pfam" id="PF01594">
    <property type="entry name" value="AI-2E_transport"/>
    <property type="match status" value="1"/>
</dbReference>
<evidence type="ECO:0000256" key="7">
    <source>
        <dbReference type="ARBA" id="ARBA00023136"/>
    </source>
</evidence>
<evidence type="ECO:0000256" key="1">
    <source>
        <dbReference type="ARBA" id="ARBA00004651"/>
    </source>
</evidence>
<dbReference type="InterPro" id="IPR002549">
    <property type="entry name" value="AI-2E-like"/>
</dbReference>
<organism evidence="9 10">
    <name type="scientific">Cohaesibacter marisflavi</name>
    <dbReference type="NCBI Taxonomy" id="655353"/>
    <lineage>
        <taxon>Bacteria</taxon>
        <taxon>Pseudomonadati</taxon>
        <taxon>Pseudomonadota</taxon>
        <taxon>Alphaproteobacteria</taxon>
        <taxon>Hyphomicrobiales</taxon>
        <taxon>Cohaesibacteraceae</taxon>
    </lineage>
</organism>
<evidence type="ECO:0000256" key="3">
    <source>
        <dbReference type="ARBA" id="ARBA00022448"/>
    </source>
</evidence>
<evidence type="ECO:0000256" key="4">
    <source>
        <dbReference type="ARBA" id="ARBA00022475"/>
    </source>
</evidence>
<evidence type="ECO:0000256" key="5">
    <source>
        <dbReference type="ARBA" id="ARBA00022692"/>
    </source>
</evidence>
<comment type="similarity">
    <text evidence="2">Belongs to the autoinducer-2 exporter (AI-2E) (TC 2.A.86) family.</text>
</comment>
<evidence type="ECO:0000313" key="10">
    <source>
        <dbReference type="Proteomes" id="UP000199236"/>
    </source>
</evidence>
<protein>
    <submittedName>
        <fullName evidence="9">Predicted PurR-regulated permease PerM</fullName>
    </submittedName>
</protein>
<keyword evidence="6 8" id="KW-1133">Transmembrane helix</keyword>
<keyword evidence="3" id="KW-0813">Transport</keyword>
<evidence type="ECO:0000313" key="9">
    <source>
        <dbReference type="EMBL" id="SFO27412.1"/>
    </source>
</evidence>
<dbReference type="Proteomes" id="UP000199236">
    <property type="component" value="Unassembled WGS sequence"/>
</dbReference>
<reference evidence="9 10" key="1">
    <citation type="submission" date="2016-10" db="EMBL/GenBank/DDBJ databases">
        <authorList>
            <person name="de Groot N.N."/>
        </authorList>
    </citation>
    <scope>NUCLEOTIDE SEQUENCE [LARGE SCALE GENOMIC DNA]</scope>
    <source>
        <strain evidence="9 10">CGMCC 1.9157</strain>
    </source>
</reference>
<gene>
    <name evidence="9" type="ORF">SAMN04488056_104215</name>
</gene>